<reference evidence="9 11" key="1">
    <citation type="submission" date="2019-09" db="EMBL/GenBank/DDBJ databases">
        <title>Butyricimonas paravirosa DSM 105722 (=214-4 = JCM 18677 = CCUG 65563).</title>
        <authorList>
            <person name="Le Roy T."/>
            <person name="Cani P.D."/>
        </authorList>
    </citation>
    <scope>NUCLEOTIDE SEQUENCE [LARGE SCALE GENOMIC DNA]</scope>
    <source>
        <strain evidence="9 11">DSM 105722</strain>
    </source>
</reference>
<reference evidence="8 10" key="2">
    <citation type="submission" date="2020-03" db="EMBL/GenBank/DDBJ databases">
        <title>Genomic Encyclopedia of Type Strains, Phase IV (KMG-IV): sequencing the most valuable type-strain genomes for metagenomic binning, comparative biology and taxonomic classification.</title>
        <authorList>
            <person name="Goeker M."/>
        </authorList>
    </citation>
    <scope>NUCLEOTIDE SEQUENCE [LARGE SCALE GENOMIC DNA]</scope>
    <source>
        <strain evidence="8 10">DSM 105722</strain>
    </source>
</reference>
<dbReference type="GO" id="GO:0009279">
    <property type="term" value="C:cell outer membrane"/>
    <property type="evidence" value="ECO:0007669"/>
    <property type="project" value="UniProtKB-SubCell"/>
</dbReference>
<dbReference type="Pfam" id="PF07715">
    <property type="entry name" value="Plug"/>
    <property type="match status" value="1"/>
</dbReference>
<dbReference type="Gene3D" id="2.60.40.1120">
    <property type="entry name" value="Carboxypeptidase-like, regulatory domain"/>
    <property type="match status" value="1"/>
</dbReference>
<keyword evidence="6" id="KW-0998">Cell outer membrane</keyword>
<name>A0A7X6BHK5_9BACT</name>
<dbReference type="Gene3D" id="2.170.130.10">
    <property type="entry name" value="TonB-dependent receptor, plug domain"/>
    <property type="match status" value="1"/>
</dbReference>
<feature type="domain" description="TonB-dependent receptor plug" evidence="7">
    <location>
        <begin position="123"/>
        <end position="200"/>
    </location>
</feature>
<dbReference type="SUPFAM" id="SSF49464">
    <property type="entry name" value="Carboxypeptidase regulatory domain-like"/>
    <property type="match status" value="1"/>
</dbReference>
<evidence type="ECO:0000313" key="9">
    <source>
        <dbReference type="EMBL" id="WOF13969.1"/>
    </source>
</evidence>
<dbReference type="Proteomes" id="UP001302374">
    <property type="component" value="Chromosome"/>
</dbReference>
<keyword evidence="3" id="KW-1134">Transmembrane beta strand</keyword>
<dbReference type="Gene3D" id="2.40.170.20">
    <property type="entry name" value="TonB-dependent receptor, beta-barrel domain"/>
    <property type="match status" value="1"/>
</dbReference>
<dbReference type="SUPFAM" id="SSF56935">
    <property type="entry name" value="Porins"/>
    <property type="match status" value="1"/>
</dbReference>
<dbReference type="InterPro" id="IPR036942">
    <property type="entry name" value="Beta-barrel_TonB_sf"/>
</dbReference>
<dbReference type="Proteomes" id="UP000576368">
    <property type="component" value="Unassembled WGS sequence"/>
</dbReference>
<proteinExistence type="predicted"/>
<keyword evidence="8" id="KW-0675">Receptor</keyword>
<accession>A0A7X6BHK5</accession>
<dbReference type="AlphaFoldDB" id="A0A7X6BHK5"/>
<dbReference type="GeneID" id="86893150"/>
<dbReference type="GO" id="GO:0044718">
    <property type="term" value="P:siderophore transmembrane transport"/>
    <property type="evidence" value="ECO:0007669"/>
    <property type="project" value="TreeGrafter"/>
</dbReference>
<keyword evidence="11" id="KW-1185">Reference proteome</keyword>
<evidence type="ECO:0000259" key="7">
    <source>
        <dbReference type="Pfam" id="PF07715"/>
    </source>
</evidence>
<evidence type="ECO:0000313" key="8">
    <source>
        <dbReference type="EMBL" id="NJC16935.1"/>
    </source>
</evidence>
<dbReference type="InterPro" id="IPR008969">
    <property type="entry name" value="CarboxyPept-like_regulatory"/>
</dbReference>
<dbReference type="EMBL" id="JAATLI010000002">
    <property type="protein sequence ID" value="NJC16935.1"/>
    <property type="molecule type" value="Genomic_DNA"/>
</dbReference>
<dbReference type="PANTHER" id="PTHR30069">
    <property type="entry name" value="TONB-DEPENDENT OUTER MEMBRANE RECEPTOR"/>
    <property type="match status" value="1"/>
</dbReference>
<protein>
    <submittedName>
        <fullName evidence="8">Outer membrane cobalamin receptor</fullName>
    </submittedName>
    <submittedName>
        <fullName evidence="9">TonB-dependent receptor</fullName>
    </submittedName>
</protein>
<evidence type="ECO:0000256" key="2">
    <source>
        <dbReference type="ARBA" id="ARBA00022448"/>
    </source>
</evidence>
<evidence type="ECO:0000256" key="5">
    <source>
        <dbReference type="ARBA" id="ARBA00023136"/>
    </source>
</evidence>
<dbReference type="GO" id="GO:0015344">
    <property type="term" value="F:siderophore uptake transmembrane transporter activity"/>
    <property type="evidence" value="ECO:0007669"/>
    <property type="project" value="TreeGrafter"/>
</dbReference>
<dbReference type="InterPro" id="IPR039426">
    <property type="entry name" value="TonB-dep_rcpt-like"/>
</dbReference>
<keyword evidence="5" id="KW-0472">Membrane</keyword>
<dbReference type="PANTHER" id="PTHR30069:SF50">
    <property type="entry name" value="TONB-DEPENDENT RECEPTOR HI_1217-RELATED"/>
    <property type="match status" value="1"/>
</dbReference>
<dbReference type="InterPro" id="IPR037066">
    <property type="entry name" value="Plug_dom_sf"/>
</dbReference>
<organism evidence="8 10">
    <name type="scientific">Butyricimonas paravirosa</name>
    <dbReference type="NCBI Taxonomy" id="1472417"/>
    <lineage>
        <taxon>Bacteria</taxon>
        <taxon>Pseudomonadati</taxon>
        <taxon>Bacteroidota</taxon>
        <taxon>Bacteroidia</taxon>
        <taxon>Bacteroidales</taxon>
        <taxon>Odoribacteraceae</taxon>
        <taxon>Butyricimonas</taxon>
    </lineage>
</organism>
<comment type="subcellular location">
    <subcellularLocation>
        <location evidence="1">Cell outer membrane</location>
        <topology evidence="1">Multi-pass membrane protein</topology>
    </subcellularLocation>
</comment>
<dbReference type="EMBL" id="CP043839">
    <property type="protein sequence ID" value="WOF13969.1"/>
    <property type="molecule type" value="Genomic_DNA"/>
</dbReference>
<evidence type="ECO:0000256" key="3">
    <source>
        <dbReference type="ARBA" id="ARBA00022452"/>
    </source>
</evidence>
<evidence type="ECO:0000313" key="10">
    <source>
        <dbReference type="Proteomes" id="UP000576368"/>
    </source>
</evidence>
<dbReference type="Pfam" id="PF13715">
    <property type="entry name" value="CarbopepD_reg_2"/>
    <property type="match status" value="1"/>
</dbReference>
<keyword evidence="4" id="KW-0812">Transmembrane</keyword>
<dbReference type="RefSeq" id="WP_168044132.1">
    <property type="nucleotide sequence ID" value="NZ_BMPA01000002.1"/>
</dbReference>
<gene>
    <name evidence="9" type="ORF">F1644_17605</name>
    <name evidence="8" type="ORF">GGR15_000540</name>
</gene>
<sequence length="892" mass="99227">MGSMLLKVICGTMFLLGMSWNVMAKEVIKGRVVDSQSKEVLIGATVSVEGTSVGCATDAEGYFELEVEESGTVILVFRCVGYSEVKKSVVVDDKKVDLGTVGMLPMYINLSDVVVRGSLAVDRKTPVALSVVTAKEIEEKLSTQEFPEILKSLPSVYATKEGGAFGDGRINLRGFETENIAVMVNGVPVNEMEWGGIYWSNWAGLSDVTRFIQVQRGLGASKIAVPSVGGSINIVTNTTNAEAGGSILYGVGNDGYNKVAFSFSTGLLKNGWAMSILGARTWGDGYIQGTDFVGYSYFINISKKLGENHELSLTALGAPQWHNQRNRNDKMLIKAWEKLGDTKYNPSYGFADWNGEKVRKVSAYNKYHKPQISLNHLWEINEKSSLSSVLYLSLGRGGGYGGRSNKAHKYDWYGTSKGEPTTGDFRAADGTFNYTAVYNLNSASVIGSEMIMAMSRNEHNWYGLISTYTTKLGQYFDVYGGVDLRYYKGKHYNEIVDLYGGRYFIDDSRMNVKYKADDYTWQNKELKKGDIVYRDYDGYMVQEGFFAQGEYNRDALSVFVSGSLSNITYWRKDRFYYLKDEAKSDKESFLGGTVKAGANYNLTDQHNVFANIGYFSRAPYMQGGVFLQQDVSNETNPDAVNEKVFTFELGYGFRSSWLDANVNLYRTSWMDKTMANFFEKNGERVRVNLTGLDALHQGIEVDFVLRPLKDLKVTGMFSMGDWHWDGDGKGYAYNSLGEPVDKNGDPVSQVGGENHAQNTVKMKDVRVGNSAQTTFALGGSYQFLKRAHVGVDYSHFARNYAKFTPSLGYDLGAEKAFESPWRMPAYGVLDANINYRFPLSKVFGVLVSANVNNLLDKEYIADAEDGAGHDKDTAKVFYGFGRTFSVNLKITF</sequence>
<evidence type="ECO:0000256" key="6">
    <source>
        <dbReference type="ARBA" id="ARBA00023237"/>
    </source>
</evidence>
<keyword evidence="2" id="KW-0813">Transport</keyword>
<evidence type="ECO:0000256" key="1">
    <source>
        <dbReference type="ARBA" id="ARBA00004571"/>
    </source>
</evidence>
<evidence type="ECO:0000256" key="4">
    <source>
        <dbReference type="ARBA" id="ARBA00022692"/>
    </source>
</evidence>
<evidence type="ECO:0000313" key="11">
    <source>
        <dbReference type="Proteomes" id="UP001302374"/>
    </source>
</evidence>
<dbReference type="InterPro" id="IPR012910">
    <property type="entry name" value="Plug_dom"/>
</dbReference>